<dbReference type="Pfam" id="PF00046">
    <property type="entry name" value="Homeodomain"/>
    <property type="match status" value="1"/>
</dbReference>
<keyword evidence="2" id="KW-0238">DNA-binding</keyword>
<comment type="subcellular location">
    <subcellularLocation>
        <location evidence="1 2">Nucleus</location>
    </subcellularLocation>
</comment>
<reference evidence="4" key="2">
    <citation type="submission" date="2025-09" db="UniProtKB">
        <authorList>
            <consortium name="Ensembl"/>
        </authorList>
    </citation>
    <scope>IDENTIFICATION</scope>
</reference>
<organism evidence="4">
    <name type="scientific">Petromyzon marinus</name>
    <name type="common">Sea lamprey</name>
    <dbReference type="NCBI Taxonomy" id="7757"/>
    <lineage>
        <taxon>Eukaryota</taxon>
        <taxon>Metazoa</taxon>
        <taxon>Chordata</taxon>
        <taxon>Craniata</taxon>
        <taxon>Vertebrata</taxon>
        <taxon>Cyclostomata</taxon>
        <taxon>Hyperoartia</taxon>
        <taxon>Petromyzontiformes</taxon>
        <taxon>Petromyzontidae</taxon>
        <taxon>Petromyzon</taxon>
    </lineage>
</organism>
<dbReference type="AlphaFoldDB" id="S4S0I8"/>
<protein>
    <recommendedName>
        <fullName evidence="3">Homeobox domain-containing protein</fullName>
    </recommendedName>
</protein>
<keyword evidence="2" id="KW-0371">Homeobox</keyword>
<dbReference type="GO" id="GO:0000977">
    <property type="term" value="F:RNA polymerase II transcription regulatory region sequence-specific DNA binding"/>
    <property type="evidence" value="ECO:0007669"/>
    <property type="project" value="TreeGrafter"/>
</dbReference>
<dbReference type="PANTHER" id="PTHR24334:SF0">
    <property type="entry name" value="HOMEOBOX PROTEIN UNPLUGGED"/>
    <property type="match status" value="1"/>
</dbReference>
<accession>S4S0I8</accession>
<dbReference type="HOGENOM" id="CLU_220872_1_0_1"/>
<keyword evidence="2" id="KW-0539">Nucleus</keyword>
<proteinExistence type="predicted"/>
<dbReference type="GO" id="GO:0005634">
    <property type="term" value="C:nucleus"/>
    <property type="evidence" value="ECO:0007669"/>
    <property type="project" value="UniProtKB-SubCell"/>
</dbReference>
<sequence length="26" mass="2918">SKKYLSLSERSQIAAALRLSEVQVKI</sequence>
<dbReference type="PANTHER" id="PTHR24334">
    <property type="entry name" value="HOMEOBOX PROTEIN GBX"/>
    <property type="match status" value="1"/>
</dbReference>
<evidence type="ECO:0000256" key="1">
    <source>
        <dbReference type="ARBA" id="ARBA00004123"/>
    </source>
</evidence>
<name>S4S0I8_PETMA</name>
<reference evidence="4" key="1">
    <citation type="submission" date="2025-08" db="UniProtKB">
        <authorList>
            <consortium name="Ensembl"/>
        </authorList>
    </citation>
    <scope>IDENTIFICATION</scope>
</reference>
<dbReference type="InterPro" id="IPR042982">
    <property type="entry name" value="GBX-1/2"/>
</dbReference>
<feature type="domain" description="Homeobox" evidence="3">
    <location>
        <begin position="2"/>
        <end position="26"/>
    </location>
</feature>
<dbReference type="GO" id="GO:0000981">
    <property type="term" value="F:DNA-binding transcription factor activity, RNA polymerase II-specific"/>
    <property type="evidence" value="ECO:0007669"/>
    <property type="project" value="TreeGrafter"/>
</dbReference>
<dbReference type="InterPro" id="IPR001356">
    <property type="entry name" value="HD"/>
</dbReference>
<evidence type="ECO:0000259" key="3">
    <source>
        <dbReference type="Pfam" id="PF00046"/>
    </source>
</evidence>
<dbReference type="Ensembl" id="ENSPMAT00000011025.1">
    <property type="protein sequence ID" value="ENSPMAP00000010979.1"/>
    <property type="gene ID" value="ENSPMAG00000009999.1"/>
</dbReference>
<evidence type="ECO:0000313" key="4">
    <source>
        <dbReference type="Ensembl" id="ENSPMAP00000010979.1"/>
    </source>
</evidence>
<evidence type="ECO:0000256" key="2">
    <source>
        <dbReference type="RuleBase" id="RU000682"/>
    </source>
</evidence>
<dbReference type="GO" id="GO:0051960">
    <property type="term" value="P:regulation of nervous system development"/>
    <property type="evidence" value="ECO:0007669"/>
    <property type="project" value="TreeGrafter"/>
</dbReference>